<organism evidence="3 4">
    <name type="scientific">Nocardia huaxiensis</name>
    <dbReference type="NCBI Taxonomy" id="2755382"/>
    <lineage>
        <taxon>Bacteria</taxon>
        <taxon>Bacillati</taxon>
        <taxon>Actinomycetota</taxon>
        <taxon>Actinomycetes</taxon>
        <taxon>Mycobacteriales</taxon>
        <taxon>Nocardiaceae</taxon>
        <taxon>Nocardia</taxon>
    </lineage>
</organism>
<dbReference type="Pfam" id="PF01757">
    <property type="entry name" value="Acyl_transf_3"/>
    <property type="match status" value="1"/>
</dbReference>
<evidence type="ECO:0000313" key="4">
    <source>
        <dbReference type="Proteomes" id="UP000515512"/>
    </source>
</evidence>
<feature type="transmembrane region" description="Helical" evidence="1">
    <location>
        <begin position="177"/>
        <end position="194"/>
    </location>
</feature>
<feature type="transmembrane region" description="Helical" evidence="1">
    <location>
        <begin position="254"/>
        <end position="271"/>
    </location>
</feature>
<gene>
    <name evidence="3" type="ORF">H0264_25365</name>
</gene>
<dbReference type="AlphaFoldDB" id="A0A7D6V7L4"/>
<dbReference type="GO" id="GO:0016020">
    <property type="term" value="C:membrane"/>
    <property type="evidence" value="ECO:0007669"/>
    <property type="project" value="TreeGrafter"/>
</dbReference>
<accession>A0A7D6V7L4</accession>
<keyword evidence="1" id="KW-0812">Transmembrane</keyword>
<evidence type="ECO:0000313" key="3">
    <source>
        <dbReference type="EMBL" id="QLY28654.1"/>
    </source>
</evidence>
<evidence type="ECO:0000256" key="1">
    <source>
        <dbReference type="SAM" id="Phobius"/>
    </source>
</evidence>
<keyword evidence="1" id="KW-0472">Membrane</keyword>
<feature type="transmembrane region" description="Helical" evidence="1">
    <location>
        <begin position="321"/>
        <end position="337"/>
    </location>
</feature>
<feature type="domain" description="Acyltransferase 3" evidence="2">
    <location>
        <begin position="23"/>
        <end position="394"/>
    </location>
</feature>
<feature type="transmembrane region" description="Helical" evidence="1">
    <location>
        <begin position="231"/>
        <end position="248"/>
    </location>
</feature>
<evidence type="ECO:0000259" key="2">
    <source>
        <dbReference type="Pfam" id="PF01757"/>
    </source>
</evidence>
<feature type="transmembrane region" description="Helical" evidence="1">
    <location>
        <begin position="97"/>
        <end position="114"/>
    </location>
</feature>
<keyword evidence="4" id="KW-1185">Reference proteome</keyword>
<keyword evidence="3" id="KW-0808">Transferase</keyword>
<keyword evidence="3" id="KW-0012">Acyltransferase</keyword>
<feature type="transmembrane region" description="Helical" evidence="1">
    <location>
        <begin position="382"/>
        <end position="400"/>
    </location>
</feature>
<keyword evidence="1" id="KW-1133">Transmembrane helix</keyword>
<feature type="transmembrane region" description="Helical" evidence="1">
    <location>
        <begin position="148"/>
        <end position="170"/>
    </location>
</feature>
<feature type="transmembrane region" description="Helical" evidence="1">
    <location>
        <begin position="283"/>
        <end position="301"/>
    </location>
</feature>
<dbReference type="GO" id="GO:0016747">
    <property type="term" value="F:acyltransferase activity, transferring groups other than amino-acyl groups"/>
    <property type="evidence" value="ECO:0007669"/>
    <property type="project" value="InterPro"/>
</dbReference>
<reference evidence="3 4" key="1">
    <citation type="submission" date="2020-07" db="EMBL/GenBank/DDBJ databases">
        <authorList>
            <person name="Zhuang K."/>
            <person name="Ran Y."/>
        </authorList>
    </citation>
    <scope>NUCLEOTIDE SEQUENCE [LARGE SCALE GENOMIC DNA]</scope>
    <source>
        <strain evidence="3 4">WCH-YHL-001</strain>
    </source>
</reference>
<sequence>MTVDRPVATPVERAPRGGGDRYEFLDALRGLAALAVVFQHASERLWPEYFRFSQAHFGVGQFGVVVFFLVSGFIIPASLERGRSLGAFWVGRFFRLYPLYWVCLIAAMILHWVGRYDLKPIFLAAPVPNFLTNLTMAQLFIGHPDIQIVLPAWSLSYELGFYLFLSLLLIGRLNRRSVPLAVLAIALIGPGMSLPPSLVTGAGANLLTRGGVLVVTVLVAVVFARLAGDRRLGIAAMLLVFVTAPLVLNQPGPSVLTFVYFATMFVGTVLFRMTSGEITPRQGWAVFGLALCAIFATSVFLPPFFDPDSGVWVTWVKQPTTIIPAYLFVAAFLLLRGRSFPRPLLFLGRISFSLYLVHWLILEAMPRWSTSVAGIPAAWLTLGTWVICALVVATVTYRVIEKPCHELGRRAMAGIDARKRSKDTSNNGAEIAVVRH</sequence>
<proteinExistence type="predicted"/>
<dbReference type="GO" id="GO:0009103">
    <property type="term" value="P:lipopolysaccharide biosynthetic process"/>
    <property type="evidence" value="ECO:0007669"/>
    <property type="project" value="TreeGrafter"/>
</dbReference>
<dbReference type="Proteomes" id="UP000515512">
    <property type="component" value="Chromosome"/>
</dbReference>
<feature type="transmembrane region" description="Helical" evidence="1">
    <location>
        <begin position="344"/>
        <end position="362"/>
    </location>
</feature>
<dbReference type="PANTHER" id="PTHR23028:SF53">
    <property type="entry name" value="ACYL_TRANSF_3 DOMAIN-CONTAINING PROTEIN"/>
    <property type="match status" value="1"/>
</dbReference>
<feature type="transmembrane region" description="Helical" evidence="1">
    <location>
        <begin position="57"/>
        <end position="77"/>
    </location>
</feature>
<name>A0A7D6V7L4_9NOCA</name>
<dbReference type="PANTHER" id="PTHR23028">
    <property type="entry name" value="ACETYLTRANSFERASE"/>
    <property type="match status" value="1"/>
</dbReference>
<dbReference type="RefSeq" id="WP_181579860.1">
    <property type="nucleotide sequence ID" value="NZ_CP059399.1"/>
</dbReference>
<feature type="transmembrane region" description="Helical" evidence="1">
    <location>
        <begin position="206"/>
        <end position="224"/>
    </location>
</feature>
<dbReference type="KEGG" id="nhu:H0264_25365"/>
<dbReference type="InterPro" id="IPR050879">
    <property type="entry name" value="Acyltransferase_3"/>
</dbReference>
<feature type="transmembrane region" description="Helical" evidence="1">
    <location>
        <begin position="121"/>
        <end position="142"/>
    </location>
</feature>
<protein>
    <submittedName>
        <fullName evidence="3">Acyltransferase</fullName>
    </submittedName>
</protein>
<dbReference type="EMBL" id="CP059399">
    <property type="protein sequence ID" value="QLY28654.1"/>
    <property type="molecule type" value="Genomic_DNA"/>
</dbReference>
<dbReference type="InterPro" id="IPR002656">
    <property type="entry name" value="Acyl_transf_3_dom"/>
</dbReference>